<comment type="caution">
    <text evidence="1">The sequence shown here is derived from an EMBL/GenBank/DDBJ whole genome shotgun (WGS) entry which is preliminary data.</text>
</comment>
<reference evidence="1" key="1">
    <citation type="journal article" date="2020" name="Stud. Mycol.">
        <title>101 Dothideomycetes genomes: a test case for predicting lifestyles and emergence of pathogens.</title>
        <authorList>
            <person name="Haridas S."/>
            <person name="Albert R."/>
            <person name="Binder M."/>
            <person name="Bloem J."/>
            <person name="Labutti K."/>
            <person name="Salamov A."/>
            <person name="Andreopoulos B."/>
            <person name="Baker S."/>
            <person name="Barry K."/>
            <person name="Bills G."/>
            <person name="Bluhm B."/>
            <person name="Cannon C."/>
            <person name="Castanera R."/>
            <person name="Culley D."/>
            <person name="Daum C."/>
            <person name="Ezra D."/>
            <person name="Gonzalez J."/>
            <person name="Henrissat B."/>
            <person name="Kuo A."/>
            <person name="Liang C."/>
            <person name="Lipzen A."/>
            <person name="Lutzoni F."/>
            <person name="Magnuson J."/>
            <person name="Mondo S."/>
            <person name="Nolan M."/>
            <person name="Ohm R."/>
            <person name="Pangilinan J."/>
            <person name="Park H.-J."/>
            <person name="Ramirez L."/>
            <person name="Alfaro M."/>
            <person name="Sun H."/>
            <person name="Tritt A."/>
            <person name="Yoshinaga Y."/>
            <person name="Zwiers L.-H."/>
            <person name="Turgeon B."/>
            <person name="Goodwin S."/>
            <person name="Spatafora J."/>
            <person name="Crous P."/>
            <person name="Grigoriev I."/>
        </authorList>
    </citation>
    <scope>NUCLEOTIDE SEQUENCE</scope>
    <source>
        <strain evidence="1">ATCC 200398</strain>
    </source>
</reference>
<sequence length="356" mass="39498">MGYCHRKHCDSAAKCDHHIQVHNQVTGLIGHQGEREFIDLGTLASRRTLGLYIRRMSYACIALIFLSNTQMIRVGYTFHSALATVVQPFKPSRPQTLHHQPHLLKPEPSGVLHSPQGKESRSGCNTEERSYTTIFASHYNSSKTSPLDLSINHHLLKPYLTGRFIQTPSFSTSLPPTRPPQPQHPGVQSAHHVHTPQNTQISSYPLSSSLSIHYPLPNQLLVRQQSARSQAILPFYGGVGATDCSEVDMPFCHEGITLTQRASTREQETTGYGGTGLGDPDTCRCGCLLSSTSFVLSSRGTLRHQIDLIETTMQCQDGDSEHYLFAKCECLIRVTMCHEDPSGCSCRFIIKDEAGR</sequence>
<dbReference type="EMBL" id="MU003520">
    <property type="protein sequence ID" value="KAF2467387.1"/>
    <property type="molecule type" value="Genomic_DNA"/>
</dbReference>
<proteinExistence type="predicted"/>
<name>A0ACB6QKJ4_9PLEO</name>
<organism evidence="1 2">
    <name type="scientific">Lindgomyces ingoldianus</name>
    <dbReference type="NCBI Taxonomy" id="673940"/>
    <lineage>
        <taxon>Eukaryota</taxon>
        <taxon>Fungi</taxon>
        <taxon>Dikarya</taxon>
        <taxon>Ascomycota</taxon>
        <taxon>Pezizomycotina</taxon>
        <taxon>Dothideomycetes</taxon>
        <taxon>Pleosporomycetidae</taxon>
        <taxon>Pleosporales</taxon>
        <taxon>Lindgomycetaceae</taxon>
        <taxon>Lindgomyces</taxon>
    </lineage>
</organism>
<keyword evidence="2" id="KW-1185">Reference proteome</keyword>
<evidence type="ECO:0000313" key="2">
    <source>
        <dbReference type="Proteomes" id="UP000799755"/>
    </source>
</evidence>
<dbReference type="Proteomes" id="UP000799755">
    <property type="component" value="Unassembled WGS sequence"/>
</dbReference>
<protein>
    <submittedName>
        <fullName evidence="1">Uncharacterized protein</fullName>
    </submittedName>
</protein>
<evidence type="ECO:0000313" key="1">
    <source>
        <dbReference type="EMBL" id="KAF2467387.1"/>
    </source>
</evidence>
<accession>A0ACB6QKJ4</accession>
<gene>
    <name evidence="1" type="ORF">BDR25DRAFT_358497</name>
</gene>